<reference evidence="3" key="1">
    <citation type="journal article" date="2019" name="Int. J. Syst. Evol. Microbiol.">
        <title>The Global Catalogue of Microorganisms (GCM) 10K type strain sequencing project: providing services to taxonomists for standard genome sequencing and annotation.</title>
        <authorList>
            <consortium name="The Broad Institute Genomics Platform"/>
            <consortium name="The Broad Institute Genome Sequencing Center for Infectious Disease"/>
            <person name="Wu L."/>
            <person name="Ma J."/>
        </authorList>
    </citation>
    <scope>NUCLEOTIDE SEQUENCE [LARGE SCALE GENOMIC DNA]</scope>
    <source>
        <strain evidence="3">CGMCC 4.7645</strain>
    </source>
</reference>
<keyword evidence="1" id="KW-0732">Signal</keyword>
<dbReference type="RefSeq" id="WP_378264490.1">
    <property type="nucleotide sequence ID" value="NZ_JBHUKR010000006.1"/>
</dbReference>
<evidence type="ECO:0000313" key="2">
    <source>
        <dbReference type="EMBL" id="MFD2417101.1"/>
    </source>
</evidence>
<proteinExistence type="predicted"/>
<dbReference type="EMBL" id="JBHUKR010000006">
    <property type="protein sequence ID" value="MFD2417101.1"/>
    <property type="molecule type" value="Genomic_DNA"/>
</dbReference>
<evidence type="ECO:0008006" key="4">
    <source>
        <dbReference type="Google" id="ProtNLM"/>
    </source>
</evidence>
<evidence type="ECO:0000313" key="3">
    <source>
        <dbReference type="Proteomes" id="UP001597417"/>
    </source>
</evidence>
<evidence type="ECO:0000256" key="1">
    <source>
        <dbReference type="SAM" id="SignalP"/>
    </source>
</evidence>
<accession>A0ABW5FSX4</accession>
<gene>
    <name evidence="2" type="ORF">ACFSXZ_12280</name>
</gene>
<name>A0ABW5FSX4_9PSEU</name>
<dbReference type="Proteomes" id="UP001597417">
    <property type="component" value="Unassembled WGS sequence"/>
</dbReference>
<keyword evidence="3" id="KW-1185">Reference proteome</keyword>
<sequence>MINKVVAATALAAAVVALGAPAVPAASAADYPLVRAGVYPSYQDARAACFDGLHGQVWSSCQYRQQEDTGFTELWVSYEDGLQPPPDAPGMTV</sequence>
<protein>
    <recommendedName>
        <fullName evidence="4">Secreted protein</fullName>
    </recommendedName>
</protein>
<comment type="caution">
    <text evidence="2">The sequence shown here is derived from an EMBL/GenBank/DDBJ whole genome shotgun (WGS) entry which is preliminary data.</text>
</comment>
<feature type="signal peptide" evidence="1">
    <location>
        <begin position="1"/>
        <end position="28"/>
    </location>
</feature>
<organism evidence="2 3">
    <name type="scientific">Amycolatopsis pigmentata</name>
    <dbReference type="NCBI Taxonomy" id="450801"/>
    <lineage>
        <taxon>Bacteria</taxon>
        <taxon>Bacillati</taxon>
        <taxon>Actinomycetota</taxon>
        <taxon>Actinomycetes</taxon>
        <taxon>Pseudonocardiales</taxon>
        <taxon>Pseudonocardiaceae</taxon>
        <taxon>Amycolatopsis</taxon>
    </lineage>
</organism>
<feature type="chain" id="PRO_5046833790" description="Secreted protein" evidence="1">
    <location>
        <begin position="29"/>
        <end position="93"/>
    </location>
</feature>